<feature type="region of interest" description="Disordered" evidence="1">
    <location>
        <begin position="253"/>
        <end position="304"/>
    </location>
</feature>
<feature type="region of interest" description="Disordered" evidence="1">
    <location>
        <begin position="83"/>
        <end position="110"/>
    </location>
</feature>
<dbReference type="AlphaFoldDB" id="J4U8V9"/>
<dbReference type="RefSeq" id="XP_014178070.1">
    <property type="nucleotide sequence ID" value="XM_014322595.1"/>
</dbReference>
<evidence type="ECO:0000313" key="2">
    <source>
        <dbReference type="EMBL" id="EJT46975.1"/>
    </source>
</evidence>
<dbReference type="VEuPathDB" id="FungiDB:A1Q1_04218"/>
<name>J4U8V9_TRIAS</name>
<evidence type="ECO:0000256" key="1">
    <source>
        <dbReference type="SAM" id="MobiDB-lite"/>
    </source>
</evidence>
<evidence type="ECO:0000313" key="3">
    <source>
        <dbReference type="Proteomes" id="UP000002748"/>
    </source>
</evidence>
<gene>
    <name evidence="2" type="ORF">A1Q1_04218</name>
</gene>
<reference evidence="2 3" key="1">
    <citation type="journal article" date="2012" name="Eukaryot. Cell">
        <title>Draft genome sequence of CBS 2479, the standard type strain of Trichosporon asahii.</title>
        <authorList>
            <person name="Yang R.Y."/>
            <person name="Li H.T."/>
            <person name="Zhu H."/>
            <person name="Zhou G.P."/>
            <person name="Wang M."/>
            <person name="Wang L."/>
        </authorList>
    </citation>
    <scope>NUCLEOTIDE SEQUENCE [LARGE SCALE GENOMIC DNA]</scope>
    <source>
        <strain evidence="3">ATCC 90039 / CBS 2479 / JCM 2466 / KCTC 7840 / NCYC 2677 / UAMH 7654</strain>
    </source>
</reference>
<feature type="compositionally biased region" description="Low complexity" evidence="1">
    <location>
        <begin position="83"/>
        <end position="100"/>
    </location>
</feature>
<feature type="compositionally biased region" description="Acidic residues" evidence="1">
    <location>
        <begin position="284"/>
        <end position="304"/>
    </location>
</feature>
<protein>
    <submittedName>
        <fullName evidence="2">Uncharacterized protein</fullName>
    </submittedName>
</protein>
<proteinExistence type="predicted"/>
<comment type="caution">
    <text evidence="2">The sequence shown here is derived from an EMBL/GenBank/DDBJ whole genome shotgun (WGS) entry which is preliminary data.</text>
</comment>
<dbReference type="OrthoDB" id="2574879at2759"/>
<dbReference type="Proteomes" id="UP000002748">
    <property type="component" value="Unassembled WGS sequence"/>
</dbReference>
<accession>J4U8V9</accession>
<sequence length="304" mass="32994">MAPNLSPAHEARLRLFLDEQIGHLERDTKKHNLELAPLVPRLRSLLGAILALPDSLSGARAAYFLTFTSLLLDSTTSLPLMTLPSSATGTPGPDGTPAPGESMDEAEELESKAGEIMEDYLKLLDEVDAAWLALLTGSGWHVPRRFSQAIYDGEDPLTLDMFRGSIGHAHSHPHSPHSESAQPLVDPTSQIRLRSVLQLGKEKVLAWARPYGDFGGEVLGPAGDEGHETTAEERDGWEGCVLRLFDRPLAEIEKQQGPVGPNEGLPLGGLPEYDIPPCPKSDEEKDGDSEGEGDEDEEMEEVQV</sequence>
<dbReference type="KEGG" id="tasa:A1Q1_04218"/>
<organism evidence="2 3">
    <name type="scientific">Trichosporon asahii var. asahii (strain ATCC 90039 / CBS 2479 / JCM 2466 / KCTC 7840 / NBRC 103889/ NCYC 2677 / UAMH 7654)</name>
    <name type="common">Yeast</name>
    <dbReference type="NCBI Taxonomy" id="1186058"/>
    <lineage>
        <taxon>Eukaryota</taxon>
        <taxon>Fungi</taxon>
        <taxon>Dikarya</taxon>
        <taxon>Basidiomycota</taxon>
        <taxon>Agaricomycotina</taxon>
        <taxon>Tremellomycetes</taxon>
        <taxon>Trichosporonales</taxon>
        <taxon>Trichosporonaceae</taxon>
        <taxon>Trichosporon</taxon>
    </lineage>
</organism>
<dbReference type="EMBL" id="ALBS01000266">
    <property type="protein sequence ID" value="EJT46975.1"/>
    <property type="molecule type" value="Genomic_DNA"/>
</dbReference>
<dbReference type="GeneID" id="25987731"/>
<feature type="compositionally biased region" description="Low complexity" evidence="1">
    <location>
        <begin position="257"/>
        <end position="271"/>
    </location>
</feature>
<dbReference type="HOGENOM" id="CLU_915831_0_0_1"/>